<sequence length="112" mass="11931">MTAQPEEDPSPGPEPDSFGEPLYEEVGDFGLQVLQSLQTSFRSSIAAETHEVSVHPPVVEETGSCDEDPSDAPSSPSSEELLLKELETALGGGEEPEEAGQRTVEDEGPYDV</sequence>
<name>A0AAV2KH42_KNICA</name>
<organism evidence="2 3">
    <name type="scientific">Knipowitschia caucasica</name>
    <name type="common">Caucasian dwarf goby</name>
    <name type="synonym">Pomatoschistus caucasicus</name>
    <dbReference type="NCBI Taxonomy" id="637954"/>
    <lineage>
        <taxon>Eukaryota</taxon>
        <taxon>Metazoa</taxon>
        <taxon>Chordata</taxon>
        <taxon>Craniata</taxon>
        <taxon>Vertebrata</taxon>
        <taxon>Euteleostomi</taxon>
        <taxon>Actinopterygii</taxon>
        <taxon>Neopterygii</taxon>
        <taxon>Teleostei</taxon>
        <taxon>Neoteleostei</taxon>
        <taxon>Acanthomorphata</taxon>
        <taxon>Gobiaria</taxon>
        <taxon>Gobiiformes</taxon>
        <taxon>Gobioidei</taxon>
        <taxon>Gobiidae</taxon>
        <taxon>Gobiinae</taxon>
        <taxon>Knipowitschia</taxon>
    </lineage>
</organism>
<evidence type="ECO:0000313" key="2">
    <source>
        <dbReference type="EMBL" id="CAL1586824.1"/>
    </source>
</evidence>
<feature type="compositionally biased region" description="Low complexity" evidence="1">
    <location>
        <begin position="71"/>
        <end position="80"/>
    </location>
</feature>
<evidence type="ECO:0000313" key="3">
    <source>
        <dbReference type="Proteomes" id="UP001497482"/>
    </source>
</evidence>
<proteinExistence type="predicted"/>
<dbReference type="EMBL" id="OZ035839">
    <property type="protein sequence ID" value="CAL1586824.1"/>
    <property type="molecule type" value="Genomic_DNA"/>
</dbReference>
<protein>
    <submittedName>
        <fullName evidence="2">Uncharacterized protein</fullName>
    </submittedName>
</protein>
<reference evidence="2 3" key="1">
    <citation type="submission" date="2024-04" db="EMBL/GenBank/DDBJ databases">
        <authorList>
            <person name="Waldvogel A.-M."/>
            <person name="Schoenle A."/>
        </authorList>
    </citation>
    <scope>NUCLEOTIDE SEQUENCE [LARGE SCALE GENOMIC DNA]</scope>
</reference>
<accession>A0AAV2KH42</accession>
<dbReference type="Proteomes" id="UP001497482">
    <property type="component" value="Chromosome 17"/>
</dbReference>
<keyword evidence="3" id="KW-1185">Reference proteome</keyword>
<gene>
    <name evidence="2" type="ORF">KC01_LOCUS16813</name>
</gene>
<evidence type="ECO:0000256" key="1">
    <source>
        <dbReference type="SAM" id="MobiDB-lite"/>
    </source>
</evidence>
<dbReference type="AlphaFoldDB" id="A0AAV2KH42"/>
<feature type="region of interest" description="Disordered" evidence="1">
    <location>
        <begin position="1"/>
        <end position="22"/>
    </location>
</feature>
<feature type="region of interest" description="Disordered" evidence="1">
    <location>
        <begin position="49"/>
        <end position="112"/>
    </location>
</feature>